<organism evidence="2 3">
    <name type="scientific">Lepidopterella palustris CBS 459.81</name>
    <dbReference type="NCBI Taxonomy" id="1314670"/>
    <lineage>
        <taxon>Eukaryota</taxon>
        <taxon>Fungi</taxon>
        <taxon>Dikarya</taxon>
        <taxon>Ascomycota</taxon>
        <taxon>Pezizomycotina</taxon>
        <taxon>Dothideomycetes</taxon>
        <taxon>Pleosporomycetidae</taxon>
        <taxon>Mytilinidiales</taxon>
        <taxon>Argynnaceae</taxon>
        <taxon>Lepidopterella</taxon>
    </lineage>
</organism>
<dbReference type="PANTHER" id="PTHR24148">
    <property type="entry name" value="ANKYRIN REPEAT DOMAIN-CONTAINING PROTEIN 39 HOMOLOG-RELATED"/>
    <property type="match status" value="1"/>
</dbReference>
<accession>A0A8E2DYT2</accession>
<feature type="non-terminal residue" evidence="2">
    <location>
        <position position="1"/>
    </location>
</feature>
<gene>
    <name evidence="2" type="ORF">K432DRAFT_275714</name>
</gene>
<keyword evidence="3" id="KW-1185">Reference proteome</keyword>
<proteinExistence type="predicted"/>
<dbReference type="EMBL" id="KV745564">
    <property type="protein sequence ID" value="OCK74085.1"/>
    <property type="molecule type" value="Genomic_DNA"/>
</dbReference>
<protein>
    <submittedName>
        <fullName evidence="2">HET-domain-containing protein</fullName>
    </submittedName>
</protein>
<feature type="domain" description="Heterokaryon incompatibility" evidence="1">
    <location>
        <begin position="1"/>
        <end position="147"/>
    </location>
</feature>
<dbReference type="PANTHER" id="PTHR24148:SF64">
    <property type="entry name" value="HETEROKARYON INCOMPATIBILITY DOMAIN-CONTAINING PROTEIN"/>
    <property type="match status" value="1"/>
</dbReference>
<sequence>YEAMSYSWGSKDLTEEIIIDGKRHPITHSAHSLLKARRSVWKPRTIWVDAICINQKDDEERSHQVTMMKDIYEGASRVIIWLGGGWKIRLAARLAFATHLASGLTGFLPMGPSRHSSSNPTASSSWNALVDLIINNPYFSRVWVIQEVAVGRKVYMYCGGFYIPWEGFMRAFNHWMHPYRIGQFAGQAQPLGTRFGNIGVMSDIRKTKSFGNLAQLLCVCQKFVATEQCDKIFALLGLASDGADPQTAPRYGKKTDE</sequence>
<dbReference type="Pfam" id="PF06985">
    <property type="entry name" value="HET"/>
    <property type="match status" value="1"/>
</dbReference>
<dbReference type="AlphaFoldDB" id="A0A8E2DYT2"/>
<name>A0A8E2DYT2_9PEZI</name>
<dbReference type="Proteomes" id="UP000250266">
    <property type="component" value="Unassembled WGS sequence"/>
</dbReference>
<feature type="non-terminal residue" evidence="2">
    <location>
        <position position="257"/>
    </location>
</feature>
<reference evidence="2 3" key="1">
    <citation type="journal article" date="2016" name="Nat. Commun.">
        <title>Ectomycorrhizal ecology is imprinted in the genome of the dominant symbiotic fungus Cenococcum geophilum.</title>
        <authorList>
            <consortium name="DOE Joint Genome Institute"/>
            <person name="Peter M."/>
            <person name="Kohler A."/>
            <person name="Ohm R.A."/>
            <person name="Kuo A."/>
            <person name="Krutzmann J."/>
            <person name="Morin E."/>
            <person name="Arend M."/>
            <person name="Barry K.W."/>
            <person name="Binder M."/>
            <person name="Choi C."/>
            <person name="Clum A."/>
            <person name="Copeland A."/>
            <person name="Grisel N."/>
            <person name="Haridas S."/>
            <person name="Kipfer T."/>
            <person name="LaButti K."/>
            <person name="Lindquist E."/>
            <person name="Lipzen A."/>
            <person name="Maire R."/>
            <person name="Meier B."/>
            <person name="Mihaltcheva S."/>
            <person name="Molinier V."/>
            <person name="Murat C."/>
            <person name="Poggeler S."/>
            <person name="Quandt C.A."/>
            <person name="Sperisen C."/>
            <person name="Tritt A."/>
            <person name="Tisserant E."/>
            <person name="Crous P.W."/>
            <person name="Henrissat B."/>
            <person name="Nehls U."/>
            <person name="Egli S."/>
            <person name="Spatafora J.W."/>
            <person name="Grigoriev I.V."/>
            <person name="Martin F.M."/>
        </authorList>
    </citation>
    <scope>NUCLEOTIDE SEQUENCE [LARGE SCALE GENOMIC DNA]</scope>
    <source>
        <strain evidence="2 3">CBS 459.81</strain>
    </source>
</reference>
<dbReference type="OrthoDB" id="2157530at2759"/>
<evidence type="ECO:0000259" key="1">
    <source>
        <dbReference type="Pfam" id="PF06985"/>
    </source>
</evidence>
<dbReference type="InterPro" id="IPR052895">
    <property type="entry name" value="HetReg/Transcr_Mod"/>
</dbReference>
<dbReference type="InterPro" id="IPR010730">
    <property type="entry name" value="HET"/>
</dbReference>
<evidence type="ECO:0000313" key="2">
    <source>
        <dbReference type="EMBL" id="OCK74085.1"/>
    </source>
</evidence>
<evidence type="ECO:0000313" key="3">
    <source>
        <dbReference type="Proteomes" id="UP000250266"/>
    </source>
</evidence>